<feature type="transmembrane region" description="Helical" evidence="5">
    <location>
        <begin position="30"/>
        <end position="47"/>
    </location>
</feature>
<dbReference type="PROSITE" id="PS50111">
    <property type="entry name" value="CHEMOTAXIS_TRANSDUC_2"/>
    <property type="match status" value="1"/>
</dbReference>
<evidence type="ECO:0000256" key="4">
    <source>
        <dbReference type="SAM" id="MobiDB-lite"/>
    </source>
</evidence>
<proteinExistence type="inferred from homology"/>
<dbReference type="InterPro" id="IPR051310">
    <property type="entry name" value="MCP_chemotaxis"/>
</dbReference>
<accession>A0ABX0W370</accession>
<dbReference type="Gene3D" id="1.10.287.950">
    <property type="entry name" value="Methyl-accepting chemotaxis protein"/>
    <property type="match status" value="1"/>
</dbReference>
<dbReference type="SMART" id="SM00283">
    <property type="entry name" value="MA"/>
    <property type="match status" value="1"/>
</dbReference>
<comment type="caution">
    <text evidence="7">The sequence shown here is derived from an EMBL/GenBank/DDBJ whole genome shotgun (WGS) entry which is preliminary data.</text>
</comment>
<gene>
    <name evidence="7" type="ORF">HCZ30_13165</name>
</gene>
<keyword evidence="1" id="KW-0145">Chemotaxis</keyword>
<sequence length="377" mass="40005">MARLELGVLAGSVLVSGGLVAWQLSGGPAWSSALVGVVGIGTAIFGLQRGTRWEKRFSKVRTTFRGITNDKNLSRRVGLGANCSIDSFLTELENTMQTLGRGSADVNVSSKALASAIQLVGSNSEQQSAAVEELSASVEETASVVRSNAQTAKLANELASGAARTAERGKNQVDNMVTAMDKIETSSREIMQIIKVIDEIAFQTNLLALNAAVEAARAGQHGRGFAVVAQEVRNLAARSSKAAQETSRLIETSRQQVVVGVETSSETSQTFEKINKDIAEVATRLGEINLASSEQTRAVDQINFSMTEIENLTRRNTLQADELNTTLGSLSSANEIIRNEIATYKLSNTELGHNGTGKQKPANSGAPAKKADQIAAQ</sequence>
<dbReference type="InterPro" id="IPR004090">
    <property type="entry name" value="Chemotax_Me-accpt_rcpt"/>
</dbReference>
<dbReference type="Pfam" id="PF00015">
    <property type="entry name" value="MCPsignal"/>
    <property type="match status" value="1"/>
</dbReference>
<dbReference type="Proteomes" id="UP000709466">
    <property type="component" value="Unassembled WGS sequence"/>
</dbReference>
<feature type="region of interest" description="Disordered" evidence="4">
    <location>
        <begin position="350"/>
        <end position="377"/>
    </location>
</feature>
<keyword evidence="5" id="KW-1133">Transmembrane helix</keyword>
<evidence type="ECO:0000259" key="6">
    <source>
        <dbReference type="PROSITE" id="PS50111"/>
    </source>
</evidence>
<keyword evidence="5" id="KW-0812">Transmembrane</keyword>
<keyword evidence="3" id="KW-0807">Transducer</keyword>
<dbReference type="CDD" id="cd11386">
    <property type="entry name" value="MCP_signal"/>
    <property type="match status" value="1"/>
</dbReference>
<feature type="transmembrane region" description="Helical" evidence="5">
    <location>
        <begin position="7"/>
        <end position="24"/>
    </location>
</feature>
<evidence type="ECO:0000256" key="3">
    <source>
        <dbReference type="PROSITE-ProRule" id="PRU00284"/>
    </source>
</evidence>
<dbReference type="EMBL" id="JAATOP010000009">
    <property type="protein sequence ID" value="NIY73377.1"/>
    <property type="molecule type" value="Genomic_DNA"/>
</dbReference>
<dbReference type="PANTHER" id="PTHR43531">
    <property type="entry name" value="PROTEIN ICFG"/>
    <property type="match status" value="1"/>
</dbReference>
<feature type="domain" description="Methyl-accepting transducer" evidence="6">
    <location>
        <begin position="102"/>
        <end position="331"/>
    </location>
</feature>
<reference evidence="7 8" key="1">
    <citation type="submission" date="2020-03" db="EMBL/GenBank/DDBJ databases">
        <title>Bacterial isolates of synthetic phycosphere.</title>
        <authorList>
            <person name="Fu H."/>
            <person name="Moran M.A."/>
        </authorList>
    </citation>
    <scope>NUCLEOTIDE SEQUENCE [LARGE SCALE GENOMIC DNA]</scope>
    <source>
        <strain evidence="7 8">HF1</strain>
    </source>
</reference>
<dbReference type="PRINTS" id="PR00260">
    <property type="entry name" value="CHEMTRNSDUCR"/>
</dbReference>
<dbReference type="PANTHER" id="PTHR43531:SF11">
    <property type="entry name" value="METHYL-ACCEPTING CHEMOTAXIS PROTEIN 3"/>
    <property type="match status" value="1"/>
</dbReference>
<name>A0ABX0W370_9RHOB</name>
<evidence type="ECO:0000256" key="2">
    <source>
        <dbReference type="ARBA" id="ARBA00029447"/>
    </source>
</evidence>
<protein>
    <recommendedName>
        <fullName evidence="6">Methyl-accepting transducer domain-containing protein</fullName>
    </recommendedName>
</protein>
<evidence type="ECO:0000256" key="1">
    <source>
        <dbReference type="ARBA" id="ARBA00022500"/>
    </source>
</evidence>
<evidence type="ECO:0000313" key="7">
    <source>
        <dbReference type="EMBL" id="NIY73377.1"/>
    </source>
</evidence>
<comment type="similarity">
    <text evidence="2">Belongs to the methyl-accepting chemotaxis (MCP) protein family.</text>
</comment>
<organism evidence="7 8">
    <name type="scientific">Marivivens donghaensis</name>
    <dbReference type="NCBI Taxonomy" id="1699413"/>
    <lineage>
        <taxon>Bacteria</taxon>
        <taxon>Pseudomonadati</taxon>
        <taxon>Pseudomonadota</taxon>
        <taxon>Alphaproteobacteria</taxon>
        <taxon>Rhodobacterales</taxon>
        <taxon>Paracoccaceae</taxon>
        <taxon>Marivivens group</taxon>
        <taxon>Marivivens</taxon>
    </lineage>
</organism>
<evidence type="ECO:0000313" key="8">
    <source>
        <dbReference type="Proteomes" id="UP000709466"/>
    </source>
</evidence>
<dbReference type="SUPFAM" id="SSF58104">
    <property type="entry name" value="Methyl-accepting chemotaxis protein (MCP) signaling domain"/>
    <property type="match status" value="1"/>
</dbReference>
<keyword evidence="5" id="KW-0472">Membrane</keyword>
<keyword evidence="8" id="KW-1185">Reference proteome</keyword>
<evidence type="ECO:0000256" key="5">
    <source>
        <dbReference type="SAM" id="Phobius"/>
    </source>
</evidence>
<dbReference type="InterPro" id="IPR004089">
    <property type="entry name" value="MCPsignal_dom"/>
</dbReference>